<dbReference type="Proteomes" id="UP000800097">
    <property type="component" value="Unassembled WGS sequence"/>
</dbReference>
<gene>
    <name evidence="2" type="ORF">EI97DRAFT_461562</name>
</gene>
<dbReference type="AlphaFoldDB" id="A0A6A6JCN4"/>
<accession>A0A6A6JCN4</accession>
<name>A0A6A6JCN4_WESOR</name>
<feature type="region of interest" description="Disordered" evidence="1">
    <location>
        <begin position="321"/>
        <end position="358"/>
    </location>
</feature>
<sequence length="358" mass="39544">MNTSPLSITDDTACLTPNTAPPVCKVLDHPFRLVVGTTSDGSMITFEYVEADDTFPFFFQEVVWRKWNKHSQKWQLETLSNLIRTEPEAVIEFIGDHVWVVDINMCTTRFAFTSLHKAYAEDPGNPAFWRVEDPAGDMGVDALLATLGVNGIGNDSKACQHFIPFQVRPPTPEDPLYIGNLAQDGEDEKVTDQRRTWEPASPLPAPSTSSDESQHACVDFPMEVTNEELLEGGGWQHAHPEHHLANSSSSAGDFGYWNLENGTSSTESSHPVDAQCQLLPASPVLDAASGQCSFEDATGPIDDRQVEDCEMVDAATLQSSTCDMDDVRSSSSSECDLFDPRFDTPPEEEEYSHFSEDE</sequence>
<feature type="region of interest" description="Disordered" evidence="1">
    <location>
        <begin position="186"/>
        <end position="214"/>
    </location>
</feature>
<evidence type="ECO:0000313" key="2">
    <source>
        <dbReference type="EMBL" id="KAF2272949.1"/>
    </source>
</evidence>
<protein>
    <submittedName>
        <fullName evidence="2">Uncharacterized protein</fullName>
    </submittedName>
</protein>
<dbReference type="RefSeq" id="XP_033650488.1">
    <property type="nucleotide sequence ID" value="XM_033801210.1"/>
</dbReference>
<evidence type="ECO:0000313" key="3">
    <source>
        <dbReference type="Proteomes" id="UP000800097"/>
    </source>
</evidence>
<proteinExistence type="predicted"/>
<dbReference type="GeneID" id="54554385"/>
<keyword evidence="3" id="KW-1185">Reference proteome</keyword>
<organism evidence="2 3">
    <name type="scientific">Westerdykella ornata</name>
    <dbReference type="NCBI Taxonomy" id="318751"/>
    <lineage>
        <taxon>Eukaryota</taxon>
        <taxon>Fungi</taxon>
        <taxon>Dikarya</taxon>
        <taxon>Ascomycota</taxon>
        <taxon>Pezizomycotina</taxon>
        <taxon>Dothideomycetes</taxon>
        <taxon>Pleosporomycetidae</taxon>
        <taxon>Pleosporales</taxon>
        <taxon>Sporormiaceae</taxon>
        <taxon>Westerdykella</taxon>
    </lineage>
</organism>
<dbReference type="EMBL" id="ML986515">
    <property type="protein sequence ID" value="KAF2272949.1"/>
    <property type="molecule type" value="Genomic_DNA"/>
</dbReference>
<evidence type="ECO:0000256" key="1">
    <source>
        <dbReference type="SAM" id="MobiDB-lite"/>
    </source>
</evidence>
<reference evidence="2" key="1">
    <citation type="journal article" date="2020" name="Stud. Mycol.">
        <title>101 Dothideomycetes genomes: a test case for predicting lifestyles and emergence of pathogens.</title>
        <authorList>
            <person name="Haridas S."/>
            <person name="Albert R."/>
            <person name="Binder M."/>
            <person name="Bloem J."/>
            <person name="Labutti K."/>
            <person name="Salamov A."/>
            <person name="Andreopoulos B."/>
            <person name="Baker S."/>
            <person name="Barry K."/>
            <person name="Bills G."/>
            <person name="Bluhm B."/>
            <person name="Cannon C."/>
            <person name="Castanera R."/>
            <person name="Culley D."/>
            <person name="Daum C."/>
            <person name="Ezra D."/>
            <person name="Gonzalez J."/>
            <person name="Henrissat B."/>
            <person name="Kuo A."/>
            <person name="Liang C."/>
            <person name="Lipzen A."/>
            <person name="Lutzoni F."/>
            <person name="Magnuson J."/>
            <person name="Mondo S."/>
            <person name="Nolan M."/>
            <person name="Ohm R."/>
            <person name="Pangilinan J."/>
            <person name="Park H.-J."/>
            <person name="Ramirez L."/>
            <person name="Alfaro M."/>
            <person name="Sun H."/>
            <person name="Tritt A."/>
            <person name="Yoshinaga Y."/>
            <person name="Zwiers L.-H."/>
            <person name="Turgeon B."/>
            <person name="Goodwin S."/>
            <person name="Spatafora J."/>
            <person name="Crous P."/>
            <person name="Grigoriev I."/>
        </authorList>
    </citation>
    <scope>NUCLEOTIDE SEQUENCE</scope>
    <source>
        <strain evidence="2">CBS 379.55</strain>
    </source>
</reference>
<feature type="compositionally biased region" description="Basic and acidic residues" evidence="1">
    <location>
        <begin position="188"/>
        <end position="197"/>
    </location>
</feature>